<dbReference type="GO" id="GO:0008757">
    <property type="term" value="F:S-adenosylmethionine-dependent methyltransferase activity"/>
    <property type="evidence" value="ECO:0007669"/>
    <property type="project" value="InterPro"/>
</dbReference>
<gene>
    <name evidence="5" type="ORF">EX30DRAFT_366035</name>
</gene>
<dbReference type="EMBL" id="ML220142">
    <property type="protein sequence ID" value="TGZ78376.1"/>
    <property type="molecule type" value="Genomic_DNA"/>
</dbReference>
<keyword evidence="2 5" id="KW-0489">Methyltransferase</keyword>
<dbReference type="Proteomes" id="UP000298138">
    <property type="component" value="Unassembled WGS sequence"/>
</dbReference>
<keyword evidence="4" id="KW-0949">S-adenosyl-L-methionine</keyword>
<dbReference type="OrthoDB" id="276151at2759"/>
<organism evidence="5 6">
    <name type="scientific">Ascodesmis nigricans</name>
    <dbReference type="NCBI Taxonomy" id="341454"/>
    <lineage>
        <taxon>Eukaryota</taxon>
        <taxon>Fungi</taxon>
        <taxon>Dikarya</taxon>
        <taxon>Ascomycota</taxon>
        <taxon>Pezizomycotina</taxon>
        <taxon>Pezizomycetes</taxon>
        <taxon>Pezizales</taxon>
        <taxon>Ascodesmidaceae</taxon>
        <taxon>Ascodesmis</taxon>
    </lineage>
</organism>
<dbReference type="STRING" id="341454.A0A4S2MMN1"/>
<proteinExistence type="predicted"/>
<dbReference type="InParanoid" id="A0A4S2MMN1"/>
<dbReference type="PANTHER" id="PTHR32183:SF6">
    <property type="entry name" value="CYSTEINE SULFINATE DESULFINASE_CYSTEINE DESULFURASE AND RELATED ENZYMES"/>
    <property type="match status" value="1"/>
</dbReference>
<dbReference type="InterPro" id="IPR029063">
    <property type="entry name" value="SAM-dependent_MTases_sf"/>
</dbReference>
<dbReference type="PROSITE" id="PS51585">
    <property type="entry name" value="SAM_MT_TPMT"/>
    <property type="match status" value="1"/>
</dbReference>
<name>A0A4S2MMN1_9PEZI</name>
<reference evidence="5 6" key="1">
    <citation type="submission" date="2019-04" db="EMBL/GenBank/DDBJ databases">
        <title>Comparative genomics and transcriptomics to analyze fruiting body development in filamentous ascomycetes.</title>
        <authorList>
            <consortium name="DOE Joint Genome Institute"/>
            <person name="Lutkenhaus R."/>
            <person name="Traeger S."/>
            <person name="Breuer J."/>
            <person name="Kuo A."/>
            <person name="Lipzen A."/>
            <person name="Pangilinan J."/>
            <person name="Dilworth D."/>
            <person name="Sandor L."/>
            <person name="Poggeler S."/>
            <person name="Barry K."/>
            <person name="Grigoriev I.V."/>
            <person name="Nowrousian M."/>
        </authorList>
    </citation>
    <scope>NUCLEOTIDE SEQUENCE [LARGE SCALE GENOMIC DNA]</scope>
    <source>
        <strain evidence="5 6">CBS 389.68</strain>
    </source>
</reference>
<evidence type="ECO:0000256" key="1">
    <source>
        <dbReference type="ARBA" id="ARBA00022553"/>
    </source>
</evidence>
<accession>A0A4S2MMN1</accession>
<evidence type="ECO:0000256" key="4">
    <source>
        <dbReference type="ARBA" id="ARBA00022691"/>
    </source>
</evidence>
<dbReference type="PANTHER" id="PTHR32183">
    <property type="match status" value="1"/>
</dbReference>
<dbReference type="Pfam" id="PF05724">
    <property type="entry name" value="TPMT"/>
    <property type="match status" value="1"/>
</dbReference>
<evidence type="ECO:0000313" key="5">
    <source>
        <dbReference type="EMBL" id="TGZ78376.1"/>
    </source>
</evidence>
<dbReference type="AlphaFoldDB" id="A0A4S2MMN1"/>
<keyword evidence="1" id="KW-0597">Phosphoprotein</keyword>
<keyword evidence="3 5" id="KW-0808">Transferase</keyword>
<dbReference type="InterPro" id="IPR008854">
    <property type="entry name" value="TPMT"/>
</dbReference>
<dbReference type="GO" id="GO:0032259">
    <property type="term" value="P:methylation"/>
    <property type="evidence" value="ECO:0007669"/>
    <property type="project" value="UniProtKB-KW"/>
</dbReference>
<keyword evidence="6" id="KW-1185">Reference proteome</keyword>
<evidence type="ECO:0000256" key="2">
    <source>
        <dbReference type="ARBA" id="ARBA00022603"/>
    </source>
</evidence>
<protein>
    <submittedName>
        <fullName evidence="5">S-adenosyl-L-methionine-dependent methyltransferase</fullName>
    </submittedName>
</protein>
<evidence type="ECO:0000256" key="3">
    <source>
        <dbReference type="ARBA" id="ARBA00022679"/>
    </source>
</evidence>
<dbReference type="Gene3D" id="3.40.50.150">
    <property type="entry name" value="Vaccinia Virus protein VP39"/>
    <property type="match status" value="1"/>
</dbReference>
<dbReference type="CDD" id="cd02440">
    <property type="entry name" value="AdoMet_MTases"/>
    <property type="match status" value="1"/>
</dbReference>
<evidence type="ECO:0000313" key="6">
    <source>
        <dbReference type="Proteomes" id="UP000298138"/>
    </source>
</evidence>
<dbReference type="SUPFAM" id="SSF53335">
    <property type="entry name" value="S-adenosyl-L-methionine-dependent methyltransferases"/>
    <property type="match status" value="1"/>
</dbReference>
<sequence length="245" mass="27562">MSGNNKLSTALPNPDRERLKTHFSIPVEQHGDAWSSLWSTGTFLPWDRGLSNPALVDLLDSPTAPFKLRPGQTVLVPGCGRGYDVHLFATYGLEAEGLEIAPDAVRMAREWIETELKKRELPEGGKAVMKEGDFYKRDWEREGGYDYVFDYTFLCAMPPTLRPSWAVRMSEIVKPGGHLICLEFPLFKDPATGGPPFGLNEGVYVELLGEKFERVVRFKPERTHKIGEGSDHVSVWKRKGKESVL</sequence>